<evidence type="ECO:0000313" key="1">
    <source>
        <dbReference type="EMBL" id="TJZ78786.1"/>
    </source>
</evidence>
<proteinExistence type="predicted"/>
<dbReference type="RefSeq" id="WP_136771301.1">
    <property type="nucleotide sequence ID" value="NZ_CP156074.1"/>
</dbReference>
<gene>
    <name evidence="1" type="ORF">FAZ21_00405</name>
</gene>
<evidence type="ECO:0000313" key="2">
    <source>
        <dbReference type="Proteomes" id="UP000310016"/>
    </source>
</evidence>
<dbReference type="OrthoDB" id="8637336at2"/>
<keyword evidence="2" id="KW-1185">Reference proteome</keyword>
<reference evidence="1 2" key="1">
    <citation type="submission" date="2019-04" db="EMBL/GenBank/DDBJ databases">
        <title>Chitiniphilus eburnea sp. nov., a novel chitinolytic bacterium isolated from aquaculture sludge.</title>
        <authorList>
            <person name="Sheng M."/>
        </authorList>
    </citation>
    <scope>NUCLEOTIDE SEQUENCE [LARGE SCALE GENOMIC DNA]</scope>
    <source>
        <strain evidence="1 2">HX-2-15</strain>
    </source>
</reference>
<accession>A0A4U0QBW9</accession>
<organism evidence="1 2">
    <name type="scientific">Chitiniphilus eburneus</name>
    <dbReference type="NCBI Taxonomy" id="2571148"/>
    <lineage>
        <taxon>Bacteria</taxon>
        <taxon>Pseudomonadati</taxon>
        <taxon>Pseudomonadota</taxon>
        <taxon>Betaproteobacteria</taxon>
        <taxon>Neisseriales</taxon>
        <taxon>Chitinibacteraceae</taxon>
        <taxon>Chitiniphilus</taxon>
    </lineage>
</organism>
<dbReference type="Proteomes" id="UP000310016">
    <property type="component" value="Unassembled WGS sequence"/>
</dbReference>
<comment type="caution">
    <text evidence="1">The sequence shown here is derived from an EMBL/GenBank/DDBJ whole genome shotgun (WGS) entry which is preliminary data.</text>
</comment>
<protein>
    <submittedName>
        <fullName evidence="1">Uncharacterized protein</fullName>
    </submittedName>
</protein>
<name>A0A4U0QBW9_9NEIS</name>
<dbReference type="EMBL" id="SUMF01000001">
    <property type="protein sequence ID" value="TJZ78786.1"/>
    <property type="molecule type" value="Genomic_DNA"/>
</dbReference>
<dbReference type="AlphaFoldDB" id="A0A4U0QBW9"/>
<sequence>MLKSIDSKLRAWAIWSLIREDGGSGYVQFSYRERSGGGDCRSYAPSDADGVIVVSGCDGREQVIDYEEIRTLDALIHSKLSLSSRQLFKVWYLGRGTTRQRAEQMSCSEKTAFRHLDRSHHELEKLLLEQRYGSRSVSSHDGIQY</sequence>